<name>A0A833KZH4_UNCSA</name>
<organism evidence="1 2">
    <name type="scientific">Candidatus Saganbacteria bacterium</name>
    <dbReference type="NCBI Taxonomy" id="2575572"/>
    <lineage>
        <taxon>Bacteria</taxon>
        <taxon>Bacillati</taxon>
        <taxon>Saganbacteria</taxon>
    </lineage>
</organism>
<evidence type="ECO:0000313" key="1">
    <source>
        <dbReference type="EMBL" id="KAF0132683.1"/>
    </source>
</evidence>
<evidence type="ECO:0000313" key="2">
    <source>
        <dbReference type="Proteomes" id="UP000488506"/>
    </source>
</evidence>
<reference evidence="1 2" key="1">
    <citation type="submission" date="2019-12" db="EMBL/GenBank/DDBJ databases">
        <authorList>
            <person name="Wolfe R."/>
            <person name="Danczak R."/>
            <person name="Wilkins M."/>
        </authorList>
    </citation>
    <scope>NUCLEOTIDE SEQUENCE [LARGE SCALE GENOMIC DNA]</scope>
    <source>
        <strain evidence="1">X2_MaxBin.013</strain>
    </source>
</reference>
<dbReference type="AlphaFoldDB" id="A0A833KZH4"/>
<dbReference type="Proteomes" id="UP000488506">
    <property type="component" value="Unassembled WGS sequence"/>
</dbReference>
<proteinExistence type="predicted"/>
<comment type="caution">
    <text evidence="1">The sequence shown here is derived from an EMBL/GenBank/DDBJ whole genome shotgun (WGS) entry which is preliminary data.</text>
</comment>
<dbReference type="EMBL" id="WPAF01000047">
    <property type="protein sequence ID" value="KAF0132683.1"/>
    <property type="molecule type" value="Genomic_DNA"/>
</dbReference>
<gene>
    <name evidence="1" type="ORF">FD145_1595</name>
</gene>
<protein>
    <submittedName>
        <fullName evidence="1">Uncharacterized protein</fullName>
    </submittedName>
</protein>
<accession>A0A833KZH4</accession>
<sequence>MLHNSPYFNVGILTHSFWGRSKNLAILAGLYSGSKPSSFGEAGSRGKTIAGEFYKIARKVLEQ</sequence>